<evidence type="ECO:0000313" key="2">
    <source>
        <dbReference type="EMBL" id="GAA1156604.1"/>
    </source>
</evidence>
<reference evidence="2 3" key="1">
    <citation type="journal article" date="2019" name="Int. J. Syst. Evol. Microbiol.">
        <title>The Global Catalogue of Microorganisms (GCM) 10K type strain sequencing project: providing services to taxonomists for standard genome sequencing and annotation.</title>
        <authorList>
            <consortium name="The Broad Institute Genomics Platform"/>
            <consortium name="The Broad Institute Genome Sequencing Center for Infectious Disease"/>
            <person name="Wu L."/>
            <person name="Ma J."/>
        </authorList>
    </citation>
    <scope>NUCLEOTIDE SEQUENCE [LARGE SCALE GENOMIC DNA]</scope>
    <source>
        <strain evidence="2 3">JCM 12696</strain>
    </source>
</reference>
<name>A0ABN1UKR4_9ACTN</name>
<accession>A0ABN1UKR4</accession>
<dbReference type="Proteomes" id="UP001501371">
    <property type="component" value="Unassembled WGS sequence"/>
</dbReference>
<dbReference type="CDD" id="cd00093">
    <property type="entry name" value="HTH_XRE"/>
    <property type="match status" value="1"/>
</dbReference>
<keyword evidence="3" id="KW-1185">Reference proteome</keyword>
<dbReference type="Pfam" id="PF17765">
    <property type="entry name" value="MLTR_LBD"/>
    <property type="match status" value="1"/>
</dbReference>
<organism evidence="2 3">
    <name type="scientific">Streptomyces hebeiensis</name>
    <dbReference type="NCBI Taxonomy" id="229486"/>
    <lineage>
        <taxon>Bacteria</taxon>
        <taxon>Bacillati</taxon>
        <taxon>Actinomycetota</taxon>
        <taxon>Actinomycetes</taxon>
        <taxon>Kitasatosporales</taxon>
        <taxon>Streptomycetaceae</taxon>
        <taxon>Streptomyces</taxon>
    </lineage>
</organism>
<protein>
    <submittedName>
        <fullName evidence="2">Helix-turn-helix transcriptional regulator</fullName>
    </submittedName>
</protein>
<dbReference type="Gene3D" id="3.30.450.180">
    <property type="match status" value="1"/>
</dbReference>
<dbReference type="InterPro" id="IPR010982">
    <property type="entry name" value="Lambda_DNA-bd_dom_sf"/>
</dbReference>
<dbReference type="PANTHER" id="PTHR35010:SF2">
    <property type="entry name" value="BLL4672 PROTEIN"/>
    <property type="match status" value="1"/>
</dbReference>
<evidence type="ECO:0000259" key="1">
    <source>
        <dbReference type="PROSITE" id="PS50943"/>
    </source>
</evidence>
<dbReference type="InterPro" id="IPR041413">
    <property type="entry name" value="MLTR_LBD"/>
</dbReference>
<sequence>MIGYVVQETGRPGLEEGRVYGGHKLNLPPRPPVATVKDMDDQHDHRTEIRDFLASRRAKITPEQAGLPAGGRRRVPGLRREEVAVLAGVSTEWYTRLEKGHISGVSEDVLAAVAQALQLDEDERTYLFDLARAARPARRTPSRRRDVAVPPRIEWLLDSITMSAAFVRNGRLDVIAHNALGRVLHAPMFDSPTTDKRGRPNFARYHFLDADSRDFFVDWESGAAATVALLRAEAGREPHDRTLRELIGGLSTLSRDFRTLWAAHDVRIRHDGVKRLRHPEVGELELTYQSVDLPVSHRAVHDLSLYTAEPGSTSEERLKLLASLAATAPHTARTDTAETDQRR</sequence>
<feature type="domain" description="HTH cro/C1-type" evidence="1">
    <location>
        <begin position="77"/>
        <end position="124"/>
    </location>
</feature>
<dbReference type="PROSITE" id="PS50943">
    <property type="entry name" value="HTH_CROC1"/>
    <property type="match status" value="1"/>
</dbReference>
<evidence type="ECO:0000313" key="3">
    <source>
        <dbReference type="Proteomes" id="UP001501371"/>
    </source>
</evidence>
<dbReference type="PANTHER" id="PTHR35010">
    <property type="entry name" value="BLL4672 PROTEIN-RELATED"/>
    <property type="match status" value="1"/>
</dbReference>
<dbReference type="Gene3D" id="1.10.260.40">
    <property type="entry name" value="lambda repressor-like DNA-binding domains"/>
    <property type="match status" value="1"/>
</dbReference>
<dbReference type="EMBL" id="BAAAKV010000007">
    <property type="protein sequence ID" value="GAA1156604.1"/>
    <property type="molecule type" value="Genomic_DNA"/>
</dbReference>
<comment type="caution">
    <text evidence="2">The sequence shown here is derived from an EMBL/GenBank/DDBJ whole genome shotgun (WGS) entry which is preliminary data.</text>
</comment>
<proteinExistence type="predicted"/>
<dbReference type="SUPFAM" id="SSF47413">
    <property type="entry name" value="lambda repressor-like DNA-binding domains"/>
    <property type="match status" value="1"/>
</dbReference>
<gene>
    <name evidence="2" type="ORF">GCM10009654_10550</name>
</gene>
<dbReference type="Pfam" id="PF13560">
    <property type="entry name" value="HTH_31"/>
    <property type="match status" value="1"/>
</dbReference>
<dbReference type="InterPro" id="IPR001387">
    <property type="entry name" value="Cro/C1-type_HTH"/>
</dbReference>
<dbReference type="SMART" id="SM00530">
    <property type="entry name" value="HTH_XRE"/>
    <property type="match status" value="1"/>
</dbReference>